<dbReference type="Gene3D" id="3.40.50.300">
    <property type="entry name" value="P-loop containing nucleotide triphosphate hydrolases"/>
    <property type="match status" value="1"/>
</dbReference>
<comment type="caution">
    <text evidence="5">The sequence shown here is derived from an EMBL/GenBank/DDBJ whole genome shotgun (WGS) entry which is preliminary data.</text>
</comment>
<dbReference type="SUPFAM" id="SSF82171">
    <property type="entry name" value="DPP6 N-terminal domain-like"/>
    <property type="match status" value="1"/>
</dbReference>
<dbReference type="PANTHER" id="PTHR19879:SF9">
    <property type="entry name" value="TRANSCRIPTION INITIATION FACTOR TFIID SUBUNIT 5"/>
    <property type="match status" value="1"/>
</dbReference>
<dbReference type="InterPro" id="IPR001680">
    <property type="entry name" value="WD40_rpt"/>
</dbReference>
<feature type="repeat" description="WD" evidence="3">
    <location>
        <begin position="957"/>
        <end position="988"/>
    </location>
</feature>
<dbReference type="Gene3D" id="2.40.10.120">
    <property type="match status" value="1"/>
</dbReference>
<evidence type="ECO:0000313" key="5">
    <source>
        <dbReference type="EMBL" id="GII75719.1"/>
    </source>
</evidence>
<dbReference type="Pfam" id="PF00400">
    <property type="entry name" value="WD40"/>
    <property type="match status" value="4"/>
</dbReference>
<dbReference type="SMART" id="SM00320">
    <property type="entry name" value="WD40"/>
    <property type="match status" value="7"/>
</dbReference>
<dbReference type="InterPro" id="IPR019775">
    <property type="entry name" value="WD40_repeat_CS"/>
</dbReference>
<dbReference type="EMBL" id="BOOU01000010">
    <property type="protein sequence ID" value="GII75719.1"/>
    <property type="molecule type" value="Genomic_DNA"/>
</dbReference>
<organism evidence="5 6">
    <name type="scientific">Sphaerisporangium rufum</name>
    <dbReference type="NCBI Taxonomy" id="1381558"/>
    <lineage>
        <taxon>Bacteria</taxon>
        <taxon>Bacillati</taxon>
        <taxon>Actinomycetota</taxon>
        <taxon>Actinomycetes</taxon>
        <taxon>Streptosporangiales</taxon>
        <taxon>Streptosporangiaceae</taxon>
        <taxon>Sphaerisporangium</taxon>
    </lineage>
</organism>
<feature type="repeat" description="WD" evidence="3">
    <location>
        <begin position="776"/>
        <end position="810"/>
    </location>
</feature>
<dbReference type="InterPro" id="IPR011047">
    <property type="entry name" value="Quinoprotein_ADH-like_sf"/>
</dbReference>
<dbReference type="PANTHER" id="PTHR19879">
    <property type="entry name" value="TRANSCRIPTION INITIATION FACTOR TFIID"/>
    <property type="match status" value="1"/>
</dbReference>
<evidence type="ECO:0000313" key="6">
    <source>
        <dbReference type="Proteomes" id="UP000655287"/>
    </source>
</evidence>
<keyword evidence="1 3" id="KW-0853">WD repeat</keyword>
<dbReference type="PROSITE" id="PS50082">
    <property type="entry name" value="WD_REPEATS_2"/>
    <property type="match status" value="4"/>
</dbReference>
<reference evidence="5" key="1">
    <citation type="submission" date="2021-01" db="EMBL/GenBank/DDBJ databases">
        <title>Whole genome shotgun sequence of Sphaerisporangium rufum NBRC 109079.</title>
        <authorList>
            <person name="Komaki H."/>
            <person name="Tamura T."/>
        </authorList>
    </citation>
    <scope>NUCLEOTIDE SEQUENCE</scope>
    <source>
        <strain evidence="5">NBRC 109079</strain>
    </source>
</reference>
<evidence type="ECO:0000256" key="1">
    <source>
        <dbReference type="ARBA" id="ARBA00022574"/>
    </source>
</evidence>
<dbReference type="PROSITE" id="PS00678">
    <property type="entry name" value="WD_REPEATS_1"/>
    <property type="match status" value="1"/>
</dbReference>
<evidence type="ECO:0000256" key="2">
    <source>
        <dbReference type="ARBA" id="ARBA00022737"/>
    </source>
</evidence>
<dbReference type="RefSeq" id="WP_203982370.1">
    <property type="nucleotide sequence ID" value="NZ_BOOU01000010.1"/>
</dbReference>
<dbReference type="InterPro" id="IPR027417">
    <property type="entry name" value="P-loop_NTPase"/>
</dbReference>
<feature type="domain" description="Novel STAND NTPase 1" evidence="4">
    <location>
        <begin position="220"/>
        <end position="633"/>
    </location>
</feature>
<keyword evidence="6" id="KW-1185">Reference proteome</keyword>
<dbReference type="SUPFAM" id="SSF50998">
    <property type="entry name" value="Quinoprotein alcohol dehydrogenase-like"/>
    <property type="match status" value="1"/>
</dbReference>
<keyword evidence="2" id="KW-0677">Repeat</keyword>
<dbReference type="Pfam" id="PF13365">
    <property type="entry name" value="Trypsin_2"/>
    <property type="match status" value="1"/>
</dbReference>
<dbReference type="Gene3D" id="2.130.10.10">
    <property type="entry name" value="YVTN repeat-like/Quinoprotein amine dehydrogenase"/>
    <property type="match status" value="4"/>
</dbReference>
<evidence type="ECO:0000256" key="3">
    <source>
        <dbReference type="PROSITE-ProRule" id="PRU00221"/>
    </source>
</evidence>
<accession>A0A919UXD2</accession>
<dbReference type="Pfam" id="PF20703">
    <property type="entry name" value="nSTAND1"/>
    <property type="match status" value="1"/>
</dbReference>
<dbReference type="InterPro" id="IPR015943">
    <property type="entry name" value="WD40/YVTN_repeat-like_dom_sf"/>
</dbReference>
<dbReference type="InterPro" id="IPR049052">
    <property type="entry name" value="nSTAND1"/>
</dbReference>
<dbReference type="SUPFAM" id="SSF52540">
    <property type="entry name" value="P-loop containing nucleoside triphosphate hydrolases"/>
    <property type="match status" value="1"/>
</dbReference>
<gene>
    <name evidence="5" type="ORF">Sru01_07010</name>
</gene>
<dbReference type="SUPFAM" id="SSF50494">
    <property type="entry name" value="Trypsin-like serine proteases"/>
    <property type="match status" value="1"/>
</dbReference>
<feature type="repeat" description="WD" evidence="3">
    <location>
        <begin position="1047"/>
        <end position="1072"/>
    </location>
</feature>
<sequence>MPPSAPPAPDEGPGRPIPAAVAQVLDDDGRVAGAAFLISGDRAVTCAHVVRAAGRGPGDRLRLAFPHLDGAPTVEGEVLAGPWRPAEAEDIAVVQLAAPPAGARPLALDAAAGSRGHRVSAFGFPAQAPPGGHFGYGIAGDLLPGSAGNGPVLQLTGANDLTTGFSGGPLLDEVTGRVIGMVTAIAAPDAHLKGLGIAYATPTETLRAAWPELSIQEVSPYRLLEPFTAEHARWFHGRDSAVERVVDALRAQPVLLLLGPSGAGKSSLVQAGVLSALAGGALPDSDRWLPVVARPGRDLPAELERAGLPGVAADGIVAAAERRLAAEPTRRRLLLVIDQFEELLTQEPDGERPTAADQAIQARLLEAIGTGAPLGVILIMRDDFYPRLAALFPELLDAAIPGLVNIPATLSVDDLHAIVTRPAETAGARFEEGLADRIITDILAADPMGSTTRQAPVTLLPALELTLSRLWERRRDGYLTHDAYQRLGKVTGSLTTWCDSVFDRLDAGDRVTARRVLTALVRPMDETRQVPAARQQVPVAALRELATDPRQDGSADHQAAGRVLEHLTRSRIIIGRGLSEPDGGFGEPVAELVHEALIRDWARLREWIAQDHRFQDWLRRAEERRTHWLESGNPGDLLRGTDLADGLRFAEQRSLPSPISAFLAASRQRQRAAARRRKRIRAAFAGFLALLLAATGITIWQQRVAAERQALIASREAAAVADTTRPGDPATALQLSLAAYRIAPTPQARISLLASLGTPYPTVLRLAGKEAPGLVVRSVVFAPGGGTLATSGNDAAIRLWNVSDPRHPTRRTMVRVDSPSAVAFSPDGRLLAAQTVGAFWLWDVTDPGRPVLKAKVGSPGFPTIAFAPDGTKVATAGEAGTLRVWDVRDPARPAPRLVHVESATVSTGLAFSPDGTTLAATGRTAADDGGKGQVWLWDLKDPRKPMVSLDVHSAQGVAFSPRGDLLAAGGAQGALAVWNVGDPRHPTTVDSPAITNKGDIMAIAFAADGGSFVAADRTGAVQRWTAERYSGDLTLERTSDLPNGFPVSSVGLSPDGRFIAGGDESGTVRFWNTVGASIPGRPGTLVGVDTSAFSPDGGLIAVSRSHAQGSGLVQIWDLRDVHRPVLAGALPRPWTQGRFLRRGRTLLTRTDDRSRLALWDVTDPRRPRMKSSVSTGGWGIGIADINVTPDERTLLFTDLDRRTVSIFDITDAGHPVRRAEIPFRTPAAHSTPYLSALVSDSVLLTQDDDGMHLWDIRDLGRPKRLGDLAGRDGGAHLRIAELVEEKRRLFLWSKDRGALVWSLDDPRRPVTPDNAAAMNGGDADSLDDSTLAVLRENDQSVTLWDVGGRDEPRPFRALPAPGATSVTAGDAGRMLALTSDASRPRKVQLWDLSERDQPLDLGPLALDAIVAEFGPDGRTLALLRNEFSSRPEVLLMALRPDEVYRHLCSVVQWTITPERWDTLMRSNHPYTRPCDE</sequence>
<dbReference type="Proteomes" id="UP000655287">
    <property type="component" value="Unassembled WGS sequence"/>
</dbReference>
<proteinExistence type="predicted"/>
<protein>
    <recommendedName>
        <fullName evidence="4">Novel STAND NTPase 1 domain-containing protein</fullName>
    </recommendedName>
</protein>
<evidence type="ECO:0000259" key="4">
    <source>
        <dbReference type="Pfam" id="PF20703"/>
    </source>
</evidence>
<dbReference type="InterPro" id="IPR009003">
    <property type="entry name" value="Peptidase_S1_PA"/>
</dbReference>
<name>A0A919UXD2_9ACTN</name>
<feature type="repeat" description="WD" evidence="3">
    <location>
        <begin position="863"/>
        <end position="888"/>
    </location>
</feature>